<keyword evidence="2" id="KW-1185">Reference proteome</keyword>
<evidence type="ECO:0000313" key="2">
    <source>
        <dbReference type="Proteomes" id="UP000198888"/>
    </source>
</evidence>
<dbReference type="AlphaFoldDB" id="A0A1H6Y1K9"/>
<dbReference type="OrthoDB" id="225682at2157"/>
<dbReference type="Pfam" id="PF19663">
    <property type="entry name" value="DUF6166"/>
    <property type="match status" value="1"/>
</dbReference>
<reference evidence="1 2" key="1">
    <citation type="submission" date="2016-10" db="EMBL/GenBank/DDBJ databases">
        <authorList>
            <person name="de Groot N.N."/>
        </authorList>
    </citation>
    <scope>NUCLEOTIDE SEQUENCE [LARGE SCALE GENOMIC DNA]</scope>
    <source>
        <strain evidence="1 2">DSM 22187</strain>
    </source>
</reference>
<protein>
    <submittedName>
        <fullName evidence="1">Uncharacterized protein</fullName>
    </submittedName>
</protein>
<name>A0A1H6Y1K9_9EURY</name>
<evidence type="ECO:0000313" key="1">
    <source>
        <dbReference type="EMBL" id="SEJ30992.1"/>
    </source>
</evidence>
<dbReference type="EMBL" id="FNYR01000044">
    <property type="protein sequence ID" value="SEJ30992.1"/>
    <property type="molecule type" value="Genomic_DNA"/>
</dbReference>
<dbReference type="RefSeq" id="WP_143054193.1">
    <property type="nucleotide sequence ID" value="NZ_CP024845.1"/>
</dbReference>
<dbReference type="InterPro" id="IPR046164">
    <property type="entry name" value="DUF6166"/>
</dbReference>
<gene>
    <name evidence="1" type="ORF">SAMN05444271_14410</name>
</gene>
<accession>A0A1H6Y1K9</accession>
<proteinExistence type="predicted"/>
<dbReference type="Proteomes" id="UP000198888">
    <property type="component" value="Unassembled WGS sequence"/>
</dbReference>
<dbReference type="GeneID" id="43932778"/>
<organism evidence="1 2">
    <name type="scientific">Halohasta litchfieldiae</name>
    <dbReference type="NCBI Taxonomy" id="1073996"/>
    <lineage>
        <taxon>Archaea</taxon>
        <taxon>Methanobacteriati</taxon>
        <taxon>Methanobacteriota</taxon>
        <taxon>Stenosarchaea group</taxon>
        <taxon>Halobacteria</taxon>
        <taxon>Halobacteriales</taxon>
        <taxon>Haloferacaceae</taxon>
        <taxon>Halohasta</taxon>
    </lineage>
</organism>
<sequence>MSTTIMKQAISSAIRKIIKTERETSVDFDSNVDVFVASNEIEPYLNPPITVNDVTGNNVDEIERIEFHHLAKQLITIQKTLVSNLRTIIGGARSGYHTSDVEVIAETPDHYILHDRQEVIAESLQEVCKVTHTTLTAHVITVNKILDSLQIDHPEGTAPCWIIMKPPHWYDGQWAVVQTIQHLIQSGLSPTETLDYWMCSIMDVPVPYWSHIRDKSESSQYRRISTAKEKLEGQPPQETSPEYEYFTRTYESKTVDGKEFITVDNGFLHSQRNVSNPSLRGNMISGYSGAGPKQLATAILADAFDRDTAIKFNQKLNGQVHKIADENDDGGWTLSEDQLLSWILTNTN</sequence>